<feature type="region of interest" description="Disordered" evidence="1">
    <location>
        <begin position="627"/>
        <end position="660"/>
    </location>
</feature>
<evidence type="ECO:0000256" key="1">
    <source>
        <dbReference type="SAM" id="MobiDB-lite"/>
    </source>
</evidence>
<organism evidence="2 3">
    <name type="scientific">Stephanodiscus triporus</name>
    <dbReference type="NCBI Taxonomy" id="2934178"/>
    <lineage>
        <taxon>Eukaryota</taxon>
        <taxon>Sar</taxon>
        <taxon>Stramenopiles</taxon>
        <taxon>Ochrophyta</taxon>
        <taxon>Bacillariophyta</taxon>
        <taxon>Coscinodiscophyceae</taxon>
        <taxon>Thalassiosirophycidae</taxon>
        <taxon>Stephanodiscales</taxon>
        <taxon>Stephanodiscaceae</taxon>
        <taxon>Stephanodiscus</taxon>
    </lineage>
</organism>
<gene>
    <name evidence="2" type="ORF">ACHAW5_006450</name>
</gene>
<feature type="compositionally biased region" description="Low complexity" evidence="1">
    <location>
        <begin position="693"/>
        <end position="703"/>
    </location>
</feature>
<feature type="compositionally biased region" description="Basic and acidic residues" evidence="1">
    <location>
        <begin position="636"/>
        <end position="653"/>
    </location>
</feature>
<name>A0ABD3NU54_9STRA</name>
<dbReference type="Proteomes" id="UP001530315">
    <property type="component" value="Unassembled WGS sequence"/>
</dbReference>
<protein>
    <submittedName>
        <fullName evidence="2">Uncharacterized protein</fullName>
    </submittedName>
</protein>
<reference evidence="2 3" key="1">
    <citation type="submission" date="2024-10" db="EMBL/GenBank/DDBJ databases">
        <title>Updated reference genomes for cyclostephanoid diatoms.</title>
        <authorList>
            <person name="Roberts W.R."/>
            <person name="Alverson A.J."/>
        </authorList>
    </citation>
    <scope>NUCLEOTIDE SEQUENCE [LARGE SCALE GENOMIC DNA]</scope>
    <source>
        <strain evidence="2 3">AJA276-08</strain>
    </source>
</reference>
<accession>A0ABD3NU54</accession>
<feature type="compositionally biased region" description="Basic and acidic residues" evidence="1">
    <location>
        <begin position="1"/>
        <end position="19"/>
    </location>
</feature>
<keyword evidence="3" id="KW-1185">Reference proteome</keyword>
<evidence type="ECO:0000313" key="2">
    <source>
        <dbReference type="EMBL" id="KAL3779455.1"/>
    </source>
</evidence>
<dbReference type="EMBL" id="JALLAZ020001162">
    <property type="protein sequence ID" value="KAL3779455.1"/>
    <property type="molecule type" value="Genomic_DNA"/>
</dbReference>
<feature type="compositionally biased region" description="Low complexity" evidence="1">
    <location>
        <begin position="23"/>
        <end position="38"/>
    </location>
</feature>
<sequence>MSERRQAEYRRIPCERRTNPVDPTTFAAAASPLSSPISTKKHKRTSRPDVPLLGVKGPSTKKPRLASFKVFPPEFPSKMFAMTSSGKKSLGKVQKNSITRILKKVSLKVKRGKFALLKPHQQEELPPGHVTSDDSCGSIADEVFVLDSTMDSMDTDTDDMSLSEVKKLNMDVRLTPLSFDDTQVTNHFTSSSGGEDFTLHKSLSPRVDSTNTSQEAHSLVPSLSLDDMLKITNFLSLDLEDFILEDFQSLPHDDNEVARHCEAVVDKDHQFHREEDENRGKFNDVLESVMNTPPRPEIRRKFNDVLEKVMSTPPQPAPTRCSLVSNPPPSPPFPQSSGDESGGVDLPETTQIDSPEGQEYLINEDQIRRSDSSDSIPSLSGGPNGRDQALTDNIIAAPISTNDAADSAIAWGCLAALLGSPAPSSARKQRKRIPVNLWQDDASLGEGLDSICLPQDDCELRNELRALNLNDDDLTASDDCSIPSCEDLVRDVGDSCNLDFPTTPSRLSSKKGIADSTLAWGVLGAILGSPVPSCVSKKSAAKKRGNLWDDGEEEDVLPEIEGHDDNQDESDFLSAPIDLTELVEADEQVIILAGESIESQEGDSGRESAESVLAWTALGMLLGSPAPKSVCKKSRKESEEAAKNLWKDNKGFGDDALDTVPFISPDEVDESIATECHLRAEKWLDGQDQESVPSLSRTPSLSESSDEEDSNFSSPVTRRLSKEYFKVHRAPQAKNDNF</sequence>
<feature type="region of interest" description="Disordered" evidence="1">
    <location>
        <begin position="1"/>
        <end position="58"/>
    </location>
</feature>
<dbReference type="AlphaFoldDB" id="A0ABD3NU54"/>
<feature type="region of interest" description="Disordered" evidence="1">
    <location>
        <begin position="683"/>
        <end position="717"/>
    </location>
</feature>
<evidence type="ECO:0000313" key="3">
    <source>
        <dbReference type="Proteomes" id="UP001530315"/>
    </source>
</evidence>
<proteinExistence type="predicted"/>
<feature type="region of interest" description="Disordered" evidence="1">
    <location>
        <begin position="310"/>
        <end position="388"/>
    </location>
</feature>
<comment type="caution">
    <text evidence="2">The sequence shown here is derived from an EMBL/GenBank/DDBJ whole genome shotgun (WGS) entry which is preliminary data.</text>
</comment>